<dbReference type="GO" id="GO:0005886">
    <property type="term" value="C:plasma membrane"/>
    <property type="evidence" value="ECO:0007669"/>
    <property type="project" value="UniProtKB-SubCell"/>
</dbReference>
<comment type="subcellular location">
    <subcellularLocation>
        <location evidence="1">Cell membrane</location>
        <topology evidence="1">Multi-pass membrane protein</topology>
    </subcellularLocation>
</comment>
<gene>
    <name evidence="8" type="ORF">EAJ06_16805</name>
</gene>
<dbReference type="RefSeq" id="WP_044155207.1">
    <property type="nucleotide sequence ID" value="NZ_CABMMK010000001.1"/>
</dbReference>
<dbReference type="InterPro" id="IPR051449">
    <property type="entry name" value="ABC-2_transporter_component"/>
</dbReference>
<dbReference type="PANTHER" id="PTHR30294">
    <property type="entry name" value="MEMBRANE COMPONENT OF ABC TRANSPORTER YHHJ-RELATED"/>
    <property type="match status" value="1"/>
</dbReference>
<evidence type="ECO:0000256" key="2">
    <source>
        <dbReference type="ARBA" id="ARBA00022475"/>
    </source>
</evidence>
<evidence type="ECO:0000313" key="9">
    <source>
        <dbReference type="Proteomes" id="UP000291191"/>
    </source>
</evidence>
<dbReference type="GO" id="GO:0140359">
    <property type="term" value="F:ABC-type transporter activity"/>
    <property type="evidence" value="ECO:0007669"/>
    <property type="project" value="InterPro"/>
</dbReference>
<keyword evidence="3 6" id="KW-0812">Transmembrane</keyword>
<dbReference type="EMBL" id="RCXO01000023">
    <property type="protein sequence ID" value="RYT78818.1"/>
    <property type="molecule type" value="Genomic_DNA"/>
</dbReference>
<organism evidence="8 9">
    <name type="scientific">Bacteroides intestinalis</name>
    <dbReference type="NCBI Taxonomy" id="329854"/>
    <lineage>
        <taxon>Bacteria</taxon>
        <taxon>Pseudomonadati</taxon>
        <taxon>Bacteroidota</taxon>
        <taxon>Bacteroidia</taxon>
        <taxon>Bacteroidales</taxon>
        <taxon>Bacteroidaceae</taxon>
        <taxon>Bacteroides</taxon>
    </lineage>
</organism>
<protein>
    <submittedName>
        <fullName evidence="8">ABC transporter permease</fullName>
    </submittedName>
</protein>
<feature type="transmembrane region" description="Helical" evidence="6">
    <location>
        <begin position="21"/>
        <end position="41"/>
    </location>
</feature>
<comment type="caution">
    <text evidence="8">The sequence shown here is derived from an EMBL/GenBank/DDBJ whole genome shotgun (WGS) entry which is preliminary data.</text>
</comment>
<feature type="transmembrane region" description="Helical" evidence="6">
    <location>
        <begin position="640"/>
        <end position="661"/>
    </location>
</feature>
<feature type="transmembrane region" description="Helical" evidence="6">
    <location>
        <begin position="267"/>
        <end position="289"/>
    </location>
</feature>
<dbReference type="Gene3D" id="3.40.1710.10">
    <property type="entry name" value="abc type-2 transporter like domain"/>
    <property type="match status" value="2"/>
</dbReference>
<dbReference type="OrthoDB" id="9811522at2"/>
<feature type="transmembrane region" description="Helical" evidence="6">
    <location>
        <begin position="229"/>
        <end position="255"/>
    </location>
</feature>
<sequence>MKSPLYNVLHRELCRMTSRRLYLGVCLVLPLFCLFFMATIFGSGQMENIPIGIVDQDNTATSRQIARNISAVPTFSVTRHFTDEAAARQAVQRKEIYGYLSIPTGFEQHATTGMDATLSYYYHYALLSVGSELMAAFETALAPVALSPIAMEAISLGLNQEQITTFLLPVQASMHPLYNPDLDYSVYLSQPFFYVLFQILILLMTVYAIGSEIKFNTAQEWLTTARGNILTAVIGKLLPYTFIFSVIGILANYILYGVVHIPFHGSLLMMNLMTLIFIIATQALAVFIFSIFPRIAYIISIVSMIGSLGATLSGVTFPVTSMYPPVHAASYLFPVRHFTEISQSMIYFDSGFGYYWQSAAILLLFPLLALLILPRLRHWILKDAVEEDSAPIHSTAYSSSIATIIFREWRAISTNAAILLVLIGGIFAYGLLYNLMYAPNLVRKTPVAVVDNSHSALSREYIRLLNATPQASVYALTPNYLEAKEWLKQSKVDGILYLPADFDARVGRGEQSVFSVYAATDAFLNFKNLQEASSRVMLAVNDAHRAEGAVFLPPQGLLAVASSAPVNVAGTALYNYTEGYGSYLIPAVMIIIIFQTLLMVIGMVTGEEAERNRRPIFSKQSQLNMNLTWRQALYNVSGRTFVYVMLYFIFALFLLGLLPHFFSIPNIGNGRDIITMMIPFLIGTSFFGLAASRYFTDSEAPLLMIAFFSVGYIFLSGVSYPLELMPWYWQAAHYVVPAAPAVLAFVKLNSMGGDMADIRPEMITLWVQVVVYFLLSLWVFKHKHYRFRL</sequence>
<feature type="transmembrane region" description="Helical" evidence="6">
    <location>
        <begin position="296"/>
        <end position="317"/>
    </location>
</feature>
<keyword evidence="2" id="KW-1003">Cell membrane</keyword>
<evidence type="ECO:0000259" key="7">
    <source>
        <dbReference type="Pfam" id="PF12698"/>
    </source>
</evidence>
<dbReference type="GeneID" id="26159706"/>
<evidence type="ECO:0000256" key="3">
    <source>
        <dbReference type="ARBA" id="ARBA00022692"/>
    </source>
</evidence>
<feature type="transmembrane region" description="Helical" evidence="6">
    <location>
        <begin position="192"/>
        <end position="209"/>
    </location>
</feature>
<evidence type="ECO:0000313" key="8">
    <source>
        <dbReference type="EMBL" id="RYT78818.1"/>
    </source>
</evidence>
<accession>A0A415AQY4</accession>
<name>A0A415AQY4_9BACE</name>
<dbReference type="InterPro" id="IPR013525">
    <property type="entry name" value="ABC2_TM"/>
</dbReference>
<feature type="transmembrane region" description="Helical" evidence="6">
    <location>
        <begin position="673"/>
        <end position="695"/>
    </location>
</feature>
<keyword evidence="5 6" id="KW-0472">Membrane</keyword>
<evidence type="ECO:0000256" key="6">
    <source>
        <dbReference type="SAM" id="Phobius"/>
    </source>
</evidence>
<feature type="domain" description="ABC-2 type transporter transmembrane" evidence="7">
    <location>
        <begin position="419"/>
        <end position="778"/>
    </location>
</feature>
<dbReference type="Pfam" id="PF12698">
    <property type="entry name" value="ABC2_membrane_3"/>
    <property type="match status" value="2"/>
</dbReference>
<feature type="transmembrane region" description="Helical" evidence="6">
    <location>
        <begin position="583"/>
        <end position="604"/>
    </location>
</feature>
<feature type="transmembrane region" description="Helical" evidence="6">
    <location>
        <begin position="762"/>
        <end position="780"/>
    </location>
</feature>
<evidence type="ECO:0000256" key="4">
    <source>
        <dbReference type="ARBA" id="ARBA00022989"/>
    </source>
</evidence>
<evidence type="ECO:0000256" key="1">
    <source>
        <dbReference type="ARBA" id="ARBA00004651"/>
    </source>
</evidence>
<dbReference type="PANTHER" id="PTHR30294:SF47">
    <property type="entry name" value="INNER MEMBRANE TRANSPORT PERMEASE YHHJ"/>
    <property type="match status" value="1"/>
</dbReference>
<feature type="transmembrane region" description="Helical" evidence="6">
    <location>
        <begin position="416"/>
        <end position="436"/>
    </location>
</feature>
<reference evidence="8 9" key="1">
    <citation type="journal article" date="2019" name="Science, e1252229">
        <title>Invertible promoters mediate bacterial phase variation, antibiotic resistance, and host adaptation in the gut.</title>
        <authorList>
            <person name="Jiang X."/>
            <person name="Hall A.B."/>
            <person name="Arthur T.D."/>
            <person name="Plichta D.R."/>
            <person name="Covington C.T."/>
            <person name="Poyet M."/>
            <person name="Crothers J."/>
            <person name="Moses P.L."/>
            <person name="Tolonen A.C."/>
            <person name="Vlamakis H."/>
            <person name="Alm E.J."/>
            <person name="Xavier R.J."/>
        </authorList>
    </citation>
    <scope>NUCLEOTIDE SEQUENCE [LARGE SCALE GENOMIC DNA]</scope>
    <source>
        <strain evidence="9">bf_0095</strain>
    </source>
</reference>
<feature type="transmembrane region" description="Helical" evidence="6">
    <location>
        <begin position="354"/>
        <end position="373"/>
    </location>
</feature>
<dbReference type="Proteomes" id="UP000291191">
    <property type="component" value="Unassembled WGS sequence"/>
</dbReference>
<keyword evidence="9" id="KW-1185">Reference proteome</keyword>
<keyword evidence="4 6" id="KW-1133">Transmembrane helix</keyword>
<feature type="domain" description="ABC-2 type transporter transmembrane" evidence="7">
    <location>
        <begin position="25"/>
        <end position="372"/>
    </location>
</feature>
<proteinExistence type="predicted"/>
<evidence type="ECO:0000256" key="5">
    <source>
        <dbReference type="ARBA" id="ARBA00023136"/>
    </source>
</evidence>
<dbReference type="AlphaFoldDB" id="A0A415AQY4"/>
<feature type="transmembrane region" description="Helical" evidence="6">
    <location>
        <begin position="702"/>
        <end position="722"/>
    </location>
</feature>